<keyword evidence="9" id="KW-1185">Reference proteome</keyword>
<feature type="transmembrane region" description="Helical" evidence="7">
    <location>
        <begin position="362"/>
        <end position="382"/>
    </location>
</feature>
<keyword evidence="3 7" id="KW-0812">Transmembrane</keyword>
<sequence length="496" mass="53062">MPRVVSFIVLVAILAFIAAMFFKVMAQFVLPLFLAAVFVVVFKPLHVWVRDRLPGSIRLSAIITTFLIMLVVLLPTAWLGWNAYLEGRTVFVYLKNDENRKALENKLTRAAQSVTDVVPFLDIYEKPAVDPLAASTASPATAEKPLQSQPSSDGTAEADDQDDKITSRRDDADDEAAEGPTVFESTLDGDGQHGSATEPNLRLRVDALYDFAAGAIGGILIATAQGLVGVVLGLIIMVLAIYYFLVDGPTMINTMMRLSPLDNEYERELLDKFANVSRAVVVAVLAAAVVQGLLAGLGFYFALDAGAPIFLLMMVTMIASVIPFVGAAGIWIPTCIWVFLYQGERIVTGADGIQTTVTGEPMTAILLALYCGGVVSTIDNVIKPLVLHGQSNLHPLLALMSVLGGVKALGPVGILVGPMLVAFIHALLVMVNKELRLLSAGDVVDDQRQKMMFPLGPGDPSSPLGDESTGVDGAPAKPIGPLARVRNAAKNRKRKK</sequence>
<evidence type="ECO:0000256" key="7">
    <source>
        <dbReference type="SAM" id="Phobius"/>
    </source>
</evidence>
<dbReference type="PANTHER" id="PTHR21716:SF4">
    <property type="entry name" value="TRANSMEMBRANE PROTEIN 245"/>
    <property type="match status" value="1"/>
</dbReference>
<dbReference type="RefSeq" id="WP_152098591.1">
    <property type="nucleotide sequence ID" value="NZ_AP021861.1"/>
</dbReference>
<keyword evidence="4 7" id="KW-1133">Transmembrane helix</keyword>
<name>A0A5K7X7F2_9BACT</name>
<proteinExistence type="inferred from homology"/>
<feature type="transmembrane region" description="Helical" evidence="7">
    <location>
        <begin position="309"/>
        <end position="341"/>
    </location>
</feature>
<reference evidence="9" key="1">
    <citation type="submission" date="2019-10" db="EMBL/GenBank/DDBJ databases">
        <title>Lacipirellula parvula gen. nov., sp. nov., representing a lineage of planctomycetes widespread in freshwater anoxic habitats, and description of the family Lacipirellulaceae.</title>
        <authorList>
            <person name="Dedysh S.N."/>
            <person name="Kulichevskaya I.S."/>
            <person name="Beletsky A.V."/>
            <person name="Rakitin A.L."/>
            <person name="Mardanov A.V."/>
            <person name="Ivanova A.A."/>
            <person name="Saltykova V.X."/>
            <person name="Rijpstra W.I.C."/>
            <person name="Sinninghe Damste J.S."/>
            <person name="Ravin N.V."/>
        </authorList>
    </citation>
    <scope>NUCLEOTIDE SEQUENCE [LARGE SCALE GENOMIC DNA]</scope>
    <source>
        <strain evidence="9">PX69</strain>
    </source>
</reference>
<keyword evidence="5 7" id="KW-0472">Membrane</keyword>
<feature type="transmembrane region" description="Helical" evidence="7">
    <location>
        <begin position="28"/>
        <end position="49"/>
    </location>
</feature>
<feature type="transmembrane region" description="Helical" evidence="7">
    <location>
        <begin position="212"/>
        <end position="245"/>
    </location>
</feature>
<dbReference type="Proteomes" id="UP000326837">
    <property type="component" value="Chromosome"/>
</dbReference>
<feature type="transmembrane region" description="Helical" evidence="7">
    <location>
        <begin position="279"/>
        <end position="303"/>
    </location>
</feature>
<evidence type="ECO:0000256" key="3">
    <source>
        <dbReference type="ARBA" id="ARBA00022692"/>
    </source>
</evidence>
<protein>
    <recommendedName>
        <fullName evidence="10">Permease</fullName>
    </recommendedName>
</protein>
<evidence type="ECO:0008006" key="10">
    <source>
        <dbReference type="Google" id="ProtNLM"/>
    </source>
</evidence>
<comment type="similarity">
    <text evidence="2">Belongs to the autoinducer-2 exporter (AI-2E) (TC 2.A.86) family.</text>
</comment>
<dbReference type="KEGG" id="lpav:PLANPX_2276"/>
<evidence type="ECO:0000256" key="1">
    <source>
        <dbReference type="ARBA" id="ARBA00004141"/>
    </source>
</evidence>
<evidence type="ECO:0000313" key="9">
    <source>
        <dbReference type="Proteomes" id="UP000326837"/>
    </source>
</evidence>
<feature type="compositionally biased region" description="Low complexity" evidence="6">
    <location>
        <begin position="454"/>
        <end position="466"/>
    </location>
</feature>
<feature type="transmembrane region" description="Helical" evidence="7">
    <location>
        <begin position="402"/>
        <end position="429"/>
    </location>
</feature>
<feature type="region of interest" description="Disordered" evidence="6">
    <location>
        <begin position="450"/>
        <end position="496"/>
    </location>
</feature>
<evidence type="ECO:0000256" key="2">
    <source>
        <dbReference type="ARBA" id="ARBA00009773"/>
    </source>
</evidence>
<organism evidence="8 9">
    <name type="scientific">Lacipirellula parvula</name>
    <dbReference type="NCBI Taxonomy" id="2650471"/>
    <lineage>
        <taxon>Bacteria</taxon>
        <taxon>Pseudomonadati</taxon>
        <taxon>Planctomycetota</taxon>
        <taxon>Planctomycetia</taxon>
        <taxon>Pirellulales</taxon>
        <taxon>Lacipirellulaceae</taxon>
        <taxon>Lacipirellula</taxon>
    </lineage>
</organism>
<accession>A0A5K7X7F2</accession>
<dbReference type="PANTHER" id="PTHR21716">
    <property type="entry name" value="TRANSMEMBRANE PROTEIN"/>
    <property type="match status" value="1"/>
</dbReference>
<dbReference type="EMBL" id="AP021861">
    <property type="protein sequence ID" value="BBO32664.1"/>
    <property type="molecule type" value="Genomic_DNA"/>
</dbReference>
<evidence type="ECO:0000256" key="4">
    <source>
        <dbReference type="ARBA" id="ARBA00022989"/>
    </source>
</evidence>
<feature type="transmembrane region" description="Helical" evidence="7">
    <location>
        <begin position="61"/>
        <end position="81"/>
    </location>
</feature>
<evidence type="ECO:0000256" key="5">
    <source>
        <dbReference type="ARBA" id="ARBA00023136"/>
    </source>
</evidence>
<dbReference type="Pfam" id="PF01594">
    <property type="entry name" value="AI-2E_transport"/>
    <property type="match status" value="1"/>
</dbReference>
<evidence type="ECO:0000256" key="6">
    <source>
        <dbReference type="SAM" id="MobiDB-lite"/>
    </source>
</evidence>
<feature type="transmembrane region" description="Helical" evidence="7">
    <location>
        <begin position="5"/>
        <end position="22"/>
    </location>
</feature>
<dbReference type="AlphaFoldDB" id="A0A5K7X7F2"/>
<dbReference type="InterPro" id="IPR002549">
    <property type="entry name" value="AI-2E-like"/>
</dbReference>
<gene>
    <name evidence="8" type="ORF">PLANPX_2276</name>
</gene>
<comment type="subcellular location">
    <subcellularLocation>
        <location evidence="1">Membrane</location>
        <topology evidence="1">Multi-pass membrane protein</topology>
    </subcellularLocation>
</comment>
<feature type="region of interest" description="Disordered" evidence="6">
    <location>
        <begin position="134"/>
        <end position="195"/>
    </location>
</feature>
<evidence type="ECO:0000313" key="8">
    <source>
        <dbReference type="EMBL" id="BBO32664.1"/>
    </source>
</evidence>
<feature type="compositionally biased region" description="Basic residues" evidence="6">
    <location>
        <begin position="487"/>
        <end position="496"/>
    </location>
</feature>
<dbReference type="GO" id="GO:0016020">
    <property type="term" value="C:membrane"/>
    <property type="evidence" value="ECO:0007669"/>
    <property type="project" value="UniProtKB-SubCell"/>
</dbReference>